<proteinExistence type="predicted"/>
<reference evidence="1 2" key="1">
    <citation type="submission" date="2018-08" db="EMBL/GenBank/DDBJ databases">
        <title>Draft genome sequence of Psychrilyobacter sp. strain SD5 isolated from Black Sea water.</title>
        <authorList>
            <person name="Yadav S."/>
            <person name="Villanueva L."/>
            <person name="Damste J.S.S."/>
        </authorList>
    </citation>
    <scope>NUCLEOTIDE SEQUENCE [LARGE SCALE GENOMIC DNA]</scope>
    <source>
        <strain evidence="1 2">SD5</strain>
    </source>
</reference>
<sequence>MARYRKIDNKIKKEIKKAYEAGMDLIDISLQYMINYGTLRNLSSKDGWIKGKSKAILQQAFIEDDMSKRVELRDKVITDYRTLHQSNLAYLMELNKSGTKPKVKSYEEALKNRIQATAELYKLGKELFSIQTPSEKIELQLRQIKFEEGKKAIEKRKGIMFMDEDEEE</sequence>
<evidence type="ECO:0008006" key="3">
    <source>
        <dbReference type="Google" id="ProtNLM"/>
    </source>
</evidence>
<evidence type="ECO:0000313" key="1">
    <source>
        <dbReference type="EMBL" id="REI42407.1"/>
    </source>
</evidence>
<protein>
    <recommendedName>
        <fullName evidence="3">NADP-dependent oxidoreductase domain-containing protein</fullName>
    </recommendedName>
</protein>
<name>A0ABX9KJ84_9FUSO</name>
<gene>
    <name evidence="1" type="ORF">DYH56_03380</name>
</gene>
<dbReference type="Proteomes" id="UP000263486">
    <property type="component" value="Unassembled WGS sequence"/>
</dbReference>
<organism evidence="1 2">
    <name type="scientific">Psychrilyobacter piezotolerans</name>
    <dbReference type="NCBI Taxonomy" id="2293438"/>
    <lineage>
        <taxon>Bacteria</taxon>
        <taxon>Fusobacteriati</taxon>
        <taxon>Fusobacteriota</taxon>
        <taxon>Fusobacteriia</taxon>
        <taxon>Fusobacteriales</taxon>
        <taxon>Fusobacteriaceae</taxon>
        <taxon>Psychrilyobacter</taxon>
    </lineage>
</organism>
<accession>A0ABX9KJ84</accession>
<dbReference type="EMBL" id="QUAJ01000004">
    <property type="protein sequence ID" value="REI42407.1"/>
    <property type="molecule type" value="Genomic_DNA"/>
</dbReference>
<keyword evidence="2" id="KW-1185">Reference proteome</keyword>
<evidence type="ECO:0000313" key="2">
    <source>
        <dbReference type="Proteomes" id="UP000263486"/>
    </source>
</evidence>
<comment type="caution">
    <text evidence="1">The sequence shown here is derived from an EMBL/GenBank/DDBJ whole genome shotgun (WGS) entry which is preliminary data.</text>
</comment>
<dbReference type="RefSeq" id="WP_114641448.1">
    <property type="nucleotide sequence ID" value="NZ_JAACIO010000004.1"/>
</dbReference>